<feature type="region of interest" description="Disordered" evidence="1">
    <location>
        <begin position="237"/>
        <end position="261"/>
    </location>
</feature>
<sequence length="261" mass="29342">MGRRENPIETTEPALSRLAAWLREQREQAGLTYSQLAVRTNYHATTLQRAASGRSLPSWKVVEAVTGECGGDLKTARRKWVHANYWAHVPRPSGSRRLRAPRRVDPQQVDSFADLRRAMHEMRRKADWPSLRELDRRARDRGGRLPSSTLALVLKGEAPLRKPVFLAYMEVCGVREARRALWAAAWDRTNNARTPFPVNSRTYQSEFTRAMQSSSAGTSTDILFRLWMTLRTNLAADRDDGPGHSGAAGRGGTDDNPPVLV</sequence>
<dbReference type="InterPro" id="IPR001387">
    <property type="entry name" value="Cro/C1-type_HTH"/>
</dbReference>
<dbReference type="GO" id="GO:0003677">
    <property type="term" value="F:DNA binding"/>
    <property type="evidence" value="ECO:0007669"/>
    <property type="project" value="InterPro"/>
</dbReference>
<dbReference type="SMART" id="SM00530">
    <property type="entry name" value="HTH_XRE"/>
    <property type="match status" value="1"/>
</dbReference>
<dbReference type="RefSeq" id="WP_049657953.1">
    <property type="nucleotide sequence ID" value="NZ_QVIG01000001.1"/>
</dbReference>
<proteinExistence type="predicted"/>
<name>A0A372ZLB4_9ACTN</name>
<dbReference type="Gene3D" id="1.10.260.40">
    <property type="entry name" value="lambda repressor-like DNA-binding domains"/>
    <property type="match status" value="1"/>
</dbReference>
<dbReference type="EMBL" id="QVIG01000001">
    <property type="protein sequence ID" value="RGD56636.1"/>
    <property type="molecule type" value="Genomic_DNA"/>
</dbReference>
<evidence type="ECO:0000259" key="2">
    <source>
        <dbReference type="SMART" id="SM00530"/>
    </source>
</evidence>
<evidence type="ECO:0000256" key="1">
    <source>
        <dbReference type="SAM" id="MobiDB-lite"/>
    </source>
</evidence>
<comment type="caution">
    <text evidence="3">The sequence shown here is derived from an EMBL/GenBank/DDBJ whole genome shotgun (WGS) entry which is preliminary data.</text>
</comment>
<evidence type="ECO:0000313" key="4">
    <source>
        <dbReference type="Proteomes" id="UP000263377"/>
    </source>
</evidence>
<feature type="domain" description="HTH cro/C1-type" evidence="2">
    <location>
        <begin position="21"/>
        <end position="76"/>
    </location>
</feature>
<dbReference type="Pfam" id="PF13560">
    <property type="entry name" value="HTH_31"/>
    <property type="match status" value="1"/>
</dbReference>
<accession>A0A372ZLB4</accession>
<dbReference type="InterPro" id="IPR010982">
    <property type="entry name" value="Lambda_DNA-bd_dom_sf"/>
</dbReference>
<dbReference type="CDD" id="cd00093">
    <property type="entry name" value="HTH_XRE"/>
    <property type="match status" value="1"/>
</dbReference>
<keyword evidence="4" id="KW-1185">Reference proteome</keyword>
<evidence type="ECO:0000313" key="3">
    <source>
        <dbReference type="EMBL" id="RGD56636.1"/>
    </source>
</evidence>
<dbReference type="Proteomes" id="UP000263377">
    <property type="component" value="Unassembled WGS sequence"/>
</dbReference>
<protein>
    <submittedName>
        <fullName evidence="3">XRE family transcriptional regulator</fullName>
    </submittedName>
</protein>
<dbReference type="AlphaFoldDB" id="A0A372ZLB4"/>
<dbReference type="SUPFAM" id="SSF47413">
    <property type="entry name" value="lambda repressor-like DNA-binding domains"/>
    <property type="match status" value="1"/>
</dbReference>
<organism evidence="3 4">
    <name type="scientific">Kitasatospora xanthocidica</name>
    <dbReference type="NCBI Taxonomy" id="83382"/>
    <lineage>
        <taxon>Bacteria</taxon>
        <taxon>Bacillati</taxon>
        <taxon>Actinomycetota</taxon>
        <taxon>Actinomycetes</taxon>
        <taxon>Kitasatosporales</taxon>
        <taxon>Streptomycetaceae</taxon>
        <taxon>Kitasatospora</taxon>
    </lineage>
</organism>
<gene>
    <name evidence="3" type="ORF">DR950_01455</name>
</gene>
<reference evidence="3 4" key="1">
    <citation type="submission" date="2018-08" db="EMBL/GenBank/DDBJ databases">
        <title>Diversity &amp; Physiological Properties of Lignin-Decomposing Actinobacteria from Soil.</title>
        <authorList>
            <person name="Roh S.G."/>
            <person name="Kim S.B."/>
        </authorList>
    </citation>
    <scope>NUCLEOTIDE SEQUENCE [LARGE SCALE GENOMIC DNA]</scope>
    <source>
        <strain evidence="3 4">MMS17-GH009</strain>
    </source>
</reference>